<feature type="domain" description="GspL periplasmic" evidence="11">
    <location>
        <begin position="232"/>
        <end position="338"/>
    </location>
</feature>
<keyword evidence="13" id="KW-1185">Reference proteome</keyword>
<keyword evidence="4" id="KW-1003">Cell membrane</keyword>
<dbReference type="RefSeq" id="WP_252961513.1">
    <property type="nucleotide sequence ID" value="NZ_CAMIPH010000005.1"/>
</dbReference>
<dbReference type="Pfam" id="PF05134">
    <property type="entry name" value="T2SSL"/>
    <property type="match status" value="1"/>
</dbReference>
<reference evidence="12" key="1">
    <citation type="journal article" date="2022" name="BMC Genomics">
        <title>Genome sequence of the entomopathogenic Serratia entomophila isolate 626 and characterisation of the species specific itaconate degradation pathway.</title>
        <authorList>
            <person name="Vaughan A.L."/>
            <person name="Altermann E."/>
            <person name="Glare T.R."/>
            <person name="Hurst M.R.H."/>
        </authorList>
    </citation>
    <scope>NUCLEOTIDE SEQUENCE</scope>
    <source>
        <strain evidence="12">626</strain>
    </source>
</reference>
<evidence type="ECO:0000259" key="10">
    <source>
        <dbReference type="Pfam" id="PF05134"/>
    </source>
</evidence>
<dbReference type="Gene3D" id="3.30.420.370">
    <property type="match status" value="1"/>
</dbReference>
<keyword evidence="6" id="KW-0812">Transmembrane</keyword>
<dbReference type="Pfam" id="PF12693">
    <property type="entry name" value="GspL_C"/>
    <property type="match status" value="1"/>
</dbReference>
<evidence type="ECO:0000313" key="13">
    <source>
        <dbReference type="Proteomes" id="UP001056873"/>
    </source>
</evidence>
<comment type="subcellular location">
    <subcellularLocation>
        <location evidence="1">Cell inner membrane</location>
        <topology evidence="1">Single-pass membrane protein</topology>
    </subcellularLocation>
</comment>
<evidence type="ECO:0000256" key="2">
    <source>
        <dbReference type="ARBA" id="ARBA00005318"/>
    </source>
</evidence>
<dbReference type="InterPro" id="IPR024230">
    <property type="entry name" value="GspL_cyto_dom"/>
</dbReference>
<dbReference type="InterPro" id="IPR007812">
    <property type="entry name" value="T2SS_protein-GspL"/>
</dbReference>
<evidence type="ECO:0000256" key="5">
    <source>
        <dbReference type="ARBA" id="ARBA00022519"/>
    </source>
</evidence>
<evidence type="ECO:0000256" key="1">
    <source>
        <dbReference type="ARBA" id="ARBA00004377"/>
    </source>
</evidence>
<dbReference type="CDD" id="cd24017">
    <property type="entry name" value="ASKHA_T2SSL_N"/>
    <property type="match status" value="1"/>
</dbReference>
<protein>
    <submittedName>
        <fullName evidence="12">General secretion pathway protein GspL</fullName>
    </submittedName>
</protein>
<gene>
    <name evidence="12" type="ORF">KFQ06_05475</name>
</gene>
<keyword evidence="7" id="KW-0653">Protein transport</keyword>
<dbReference type="Proteomes" id="UP001056873">
    <property type="component" value="Chromosome"/>
</dbReference>
<proteinExistence type="inferred from homology"/>
<feature type="domain" description="GspL cytoplasmic actin-ATPase-like" evidence="10">
    <location>
        <begin position="6"/>
        <end position="226"/>
    </location>
</feature>
<keyword evidence="3" id="KW-0813">Transport</keyword>
<name>A0ABY5CWW4_9GAMM</name>
<evidence type="ECO:0000256" key="7">
    <source>
        <dbReference type="ARBA" id="ARBA00022927"/>
    </source>
</evidence>
<dbReference type="NCBIfam" id="TIGR01709">
    <property type="entry name" value="typeII_sec_gspL"/>
    <property type="match status" value="1"/>
</dbReference>
<dbReference type="InterPro" id="IPR043129">
    <property type="entry name" value="ATPase_NBD"/>
</dbReference>
<sequence>MSDNMLLIALGHDAMAEVRWGKAGEAHSAFSARVDLSGGGEELAVMACNSRVVVLVPARHVVLREGGFQGKSRQMTPMALAYQHESELLADVEQMHWVLLGKEQQRYGIAGVALAQMAAWCELLKACGLRADKMLPDVLALPLPGRCSALQAGDRWLIRSGPWRGMALPHAWAATAPPVTPDLCLHADADVPPGWENASRVEDPLWLLADEAWRSKSNLLQGKFRPAASWPRFMPGKTACALMLASCSLLACGLYHQLMAGQFERQAAAVTQRLLPGLPPGVSAAETASRQVRQMQNIINEPQLFTLLPYASEALSLWEQPQLQSLTFDGAKNELTITLFKEQVTLPPPSEDSGIHISMTQGAAPDVAILRVGGEQ</sequence>
<keyword evidence="5" id="KW-0997">Cell inner membrane</keyword>
<evidence type="ECO:0000313" key="12">
    <source>
        <dbReference type="EMBL" id="USV01975.1"/>
    </source>
</evidence>
<evidence type="ECO:0000259" key="11">
    <source>
        <dbReference type="Pfam" id="PF12693"/>
    </source>
</evidence>
<organism evidence="12 13">
    <name type="scientific">Serratia entomophila</name>
    <dbReference type="NCBI Taxonomy" id="42906"/>
    <lineage>
        <taxon>Bacteria</taxon>
        <taxon>Pseudomonadati</taxon>
        <taxon>Pseudomonadota</taxon>
        <taxon>Gammaproteobacteria</taxon>
        <taxon>Enterobacterales</taxon>
        <taxon>Yersiniaceae</taxon>
        <taxon>Serratia</taxon>
    </lineage>
</organism>
<evidence type="ECO:0000256" key="9">
    <source>
        <dbReference type="ARBA" id="ARBA00023136"/>
    </source>
</evidence>
<dbReference type="SUPFAM" id="SSF53067">
    <property type="entry name" value="Actin-like ATPase domain"/>
    <property type="match status" value="2"/>
</dbReference>
<evidence type="ECO:0000256" key="6">
    <source>
        <dbReference type="ARBA" id="ARBA00022692"/>
    </source>
</evidence>
<keyword evidence="8" id="KW-1133">Transmembrane helix</keyword>
<keyword evidence="9" id="KW-0472">Membrane</keyword>
<evidence type="ECO:0000256" key="3">
    <source>
        <dbReference type="ARBA" id="ARBA00022448"/>
    </source>
</evidence>
<dbReference type="Gene3D" id="3.30.420.380">
    <property type="match status" value="1"/>
</dbReference>
<dbReference type="InterPro" id="IPR025691">
    <property type="entry name" value="GspL_pp_dom"/>
</dbReference>
<evidence type="ECO:0000256" key="4">
    <source>
        <dbReference type="ARBA" id="ARBA00022475"/>
    </source>
</evidence>
<comment type="similarity">
    <text evidence="2">Belongs to the GSP L family.</text>
</comment>
<dbReference type="EMBL" id="CP074347">
    <property type="protein sequence ID" value="USV01975.1"/>
    <property type="molecule type" value="Genomic_DNA"/>
</dbReference>
<evidence type="ECO:0000256" key="8">
    <source>
        <dbReference type="ARBA" id="ARBA00022989"/>
    </source>
</evidence>
<accession>A0ABY5CWW4</accession>